<dbReference type="Proteomes" id="UP001162156">
    <property type="component" value="Unassembled WGS sequence"/>
</dbReference>
<sequence>MNLSMDTDDSLDDAMVAVVTTLLLSKNKKKRKKQRYWVHPYNYINLKHSSYVVSRELNDHPDKFKSFYRMSLQTFTRLVSVVGPHIIKKDTNFRLALGIEEKLLTTLR</sequence>
<protein>
    <recommendedName>
        <fullName evidence="3">Protein ALP1-like</fullName>
    </recommendedName>
</protein>
<reference evidence="1" key="1">
    <citation type="journal article" date="2023" name="Insect Mol. Biol.">
        <title>Genome sequencing provides insights into the evolution of gene families encoding plant cell wall-degrading enzymes in longhorned beetles.</title>
        <authorList>
            <person name="Shin N.R."/>
            <person name="Okamura Y."/>
            <person name="Kirsch R."/>
            <person name="Pauchet Y."/>
        </authorList>
    </citation>
    <scope>NUCLEOTIDE SEQUENCE</scope>
    <source>
        <strain evidence="1">RBIC_L_NR</strain>
    </source>
</reference>
<evidence type="ECO:0008006" key="3">
    <source>
        <dbReference type="Google" id="ProtNLM"/>
    </source>
</evidence>
<name>A0AAV8WYS3_9CUCU</name>
<gene>
    <name evidence="1" type="ORF">NQ314_015722</name>
</gene>
<evidence type="ECO:0000313" key="1">
    <source>
        <dbReference type="EMBL" id="KAJ8931377.1"/>
    </source>
</evidence>
<accession>A0AAV8WYS3</accession>
<organism evidence="1 2">
    <name type="scientific">Rhamnusium bicolor</name>
    <dbReference type="NCBI Taxonomy" id="1586634"/>
    <lineage>
        <taxon>Eukaryota</taxon>
        <taxon>Metazoa</taxon>
        <taxon>Ecdysozoa</taxon>
        <taxon>Arthropoda</taxon>
        <taxon>Hexapoda</taxon>
        <taxon>Insecta</taxon>
        <taxon>Pterygota</taxon>
        <taxon>Neoptera</taxon>
        <taxon>Endopterygota</taxon>
        <taxon>Coleoptera</taxon>
        <taxon>Polyphaga</taxon>
        <taxon>Cucujiformia</taxon>
        <taxon>Chrysomeloidea</taxon>
        <taxon>Cerambycidae</taxon>
        <taxon>Lepturinae</taxon>
        <taxon>Rhagiini</taxon>
        <taxon>Rhamnusium</taxon>
    </lineage>
</organism>
<dbReference type="EMBL" id="JANEYF010004382">
    <property type="protein sequence ID" value="KAJ8931377.1"/>
    <property type="molecule type" value="Genomic_DNA"/>
</dbReference>
<keyword evidence="2" id="KW-1185">Reference proteome</keyword>
<evidence type="ECO:0000313" key="2">
    <source>
        <dbReference type="Proteomes" id="UP001162156"/>
    </source>
</evidence>
<proteinExistence type="predicted"/>
<dbReference type="AlphaFoldDB" id="A0AAV8WYS3"/>
<comment type="caution">
    <text evidence="1">The sequence shown here is derived from an EMBL/GenBank/DDBJ whole genome shotgun (WGS) entry which is preliminary data.</text>
</comment>